<sequence length="1018" mass="112329">MSYFSSESSAKWAAELPMSARTQKSKQRYPIPFEPQQLPVPVTQRSSAQTVCFRAAGWSSIKAYIKRTLAAPYTPSSSSLANLEDTLVSEDISPPLKGVEHLGESDEVDEVVVDRTWSDDETEANSDAETAASSQHDTSIADAATGLDARCEGLWALPPLAFIRCRLWPIFREFYMPRFAEEEERLYQKEVWGQAKRLSLWASVFFIISCVAAMVSIQRPMVLADKIFYYVTSPIISLPTVFLCAYDVPYNHPLLFQVYMCLSTWSWALYDVIFAWLCGFYAPAHSAFSCDGKDFLPTFYYTSALQAVALFGTSLKRLPATFGALCFLTLSCATIVPARRSYIWNVINFLIFQCILLYIHSQKEQSSRKLFRLRMELKLQFQRTRKAQVNERQASDSKRRLTSYVFHDVRVPLNTALLAVQNMASRPIAKEHEVEFSALEGSLSMMSKVLNDILDFHRMDSGKLESLSRPYAFHKVLRSLFIPLRLAADARKLDFVTDLDMKIDEVARRAAYQYMDATPDAIAQHMLDQPSGETVMGMVVGDETRLRQIITNLASNACKFTPAGGKLTITTRLVLPGPRGTPAPFLHPHTEAGDPQSLTASALNLHNESTVLDDGFFKLPPPAERIVVRIEISDTGSGIRPKDMVGLFSAFNQTEQGRQQGGKGTGLGLALVRHIVKLSGGRLGLRSKVGQGSTFWVELPLGVGRKAMLPCAPMTPPIIEHTSQTHHIAARGSQSGSSVTEAVDAAAMAAAQPFPSSIRSNSALHGLMNQGGRFELVLTKFDSHSPVLTRTLGDVSTGTDYPLAGSESEDEPGVPLPPPLETRENTDETVRPDRAGAAIRPTYVPLPSPRSFALDNPSPALSPPLGLRVLVVDDDAMTRMLMTRMLERMGCRVTTAENGEVALQRIVGMDSPVPSGSAAAEKPPEIEVDTLEPPFTVIFLDNQMPKLTGVKMVQRLRQLGRRDYVVGVTGNALLTDQKEYLDAGADHVLTKPVLEASLRSMLVLASMRRKDSRGELVL</sequence>
<feature type="transmembrane region" description="Helical" evidence="8">
    <location>
        <begin position="342"/>
        <end position="359"/>
    </location>
</feature>
<dbReference type="Pfam" id="PF02518">
    <property type="entry name" value="HATPase_c"/>
    <property type="match status" value="1"/>
</dbReference>
<feature type="transmembrane region" description="Helical" evidence="8">
    <location>
        <begin position="198"/>
        <end position="215"/>
    </location>
</feature>
<dbReference type="InterPro" id="IPR005467">
    <property type="entry name" value="His_kinase_dom"/>
</dbReference>
<dbReference type="Proteomes" id="UP001221757">
    <property type="component" value="Unassembled WGS sequence"/>
</dbReference>
<feature type="compositionally biased region" description="Basic and acidic residues" evidence="7">
    <location>
        <begin position="821"/>
        <end position="834"/>
    </location>
</feature>
<dbReference type="InterPro" id="IPR036890">
    <property type="entry name" value="HATPase_C_sf"/>
</dbReference>
<dbReference type="InterPro" id="IPR003594">
    <property type="entry name" value="HATPase_dom"/>
</dbReference>
<proteinExistence type="predicted"/>
<feature type="transmembrane region" description="Helical" evidence="8">
    <location>
        <begin position="227"/>
        <end position="246"/>
    </location>
</feature>
<evidence type="ECO:0000256" key="7">
    <source>
        <dbReference type="SAM" id="MobiDB-lite"/>
    </source>
</evidence>
<dbReference type="Gene3D" id="1.10.287.130">
    <property type="match status" value="1"/>
</dbReference>
<dbReference type="SMART" id="SM00448">
    <property type="entry name" value="REC"/>
    <property type="match status" value="1"/>
</dbReference>
<keyword evidence="4" id="KW-0808">Transferase</keyword>
<accession>A0AAD7DRK0</accession>
<dbReference type="InterPro" id="IPR011006">
    <property type="entry name" value="CheY-like_superfamily"/>
</dbReference>
<dbReference type="SUPFAM" id="SSF47384">
    <property type="entry name" value="Homodimeric domain of signal transducing histidine kinase"/>
    <property type="match status" value="1"/>
</dbReference>
<dbReference type="PROSITE" id="PS50110">
    <property type="entry name" value="RESPONSE_REGULATORY"/>
    <property type="match status" value="1"/>
</dbReference>
<feature type="transmembrane region" description="Helical" evidence="8">
    <location>
        <begin position="318"/>
        <end position="336"/>
    </location>
</feature>
<dbReference type="SUPFAM" id="SSF55874">
    <property type="entry name" value="ATPase domain of HSP90 chaperone/DNA topoisomerase II/histidine kinase"/>
    <property type="match status" value="1"/>
</dbReference>
<feature type="domain" description="Histidine kinase" evidence="9">
    <location>
        <begin position="404"/>
        <end position="703"/>
    </location>
</feature>
<dbReference type="Pfam" id="PF00512">
    <property type="entry name" value="HisKA"/>
    <property type="match status" value="1"/>
</dbReference>
<organism evidence="11 12">
    <name type="scientific">Mycena rosella</name>
    <name type="common">Pink bonnet</name>
    <name type="synonym">Agaricus rosellus</name>
    <dbReference type="NCBI Taxonomy" id="1033263"/>
    <lineage>
        <taxon>Eukaryota</taxon>
        <taxon>Fungi</taxon>
        <taxon>Dikarya</taxon>
        <taxon>Basidiomycota</taxon>
        <taxon>Agaricomycotina</taxon>
        <taxon>Agaricomycetes</taxon>
        <taxon>Agaricomycetidae</taxon>
        <taxon>Agaricales</taxon>
        <taxon>Marasmiineae</taxon>
        <taxon>Mycenaceae</taxon>
        <taxon>Mycena</taxon>
    </lineage>
</organism>
<protein>
    <recommendedName>
        <fullName evidence="2">histidine kinase</fullName>
        <ecNumber evidence="2">2.7.13.3</ecNumber>
    </recommendedName>
</protein>
<dbReference type="EC" id="2.7.13.3" evidence="2"/>
<dbReference type="Gene3D" id="3.40.50.2300">
    <property type="match status" value="1"/>
</dbReference>
<dbReference type="PANTHER" id="PTHR43047:SF66">
    <property type="entry name" value="HISKA"/>
    <property type="match status" value="1"/>
</dbReference>
<dbReference type="CDD" id="cd00082">
    <property type="entry name" value="HisKA"/>
    <property type="match status" value="1"/>
</dbReference>
<evidence type="ECO:0000256" key="3">
    <source>
        <dbReference type="ARBA" id="ARBA00022553"/>
    </source>
</evidence>
<evidence type="ECO:0000259" key="9">
    <source>
        <dbReference type="PROSITE" id="PS50109"/>
    </source>
</evidence>
<feature type="region of interest" description="Disordered" evidence="7">
    <location>
        <begin position="792"/>
        <end position="842"/>
    </location>
</feature>
<dbReference type="CDD" id="cd17546">
    <property type="entry name" value="REC_hyHK_CKI1_RcsC-like"/>
    <property type="match status" value="1"/>
</dbReference>
<keyword evidence="8" id="KW-0812">Transmembrane</keyword>
<dbReference type="GO" id="GO:0000155">
    <property type="term" value="F:phosphorelay sensor kinase activity"/>
    <property type="evidence" value="ECO:0007669"/>
    <property type="project" value="InterPro"/>
</dbReference>
<feature type="domain" description="Response regulatory" evidence="10">
    <location>
        <begin position="868"/>
        <end position="1006"/>
    </location>
</feature>
<comment type="caution">
    <text evidence="11">The sequence shown here is derived from an EMBL/GenBank/DDBJ whole genome shotgun (WGS) entry which is preliminary data.</text>
</comment>
<dbReference type="PRINTS" id="PR00344">
    <property type="entry name" value="BCTRLSENSOR"/>
</dbReference>
<dbReference type="InterPro" id="IPR003661">
    <property type="entry name" value="HisK_dim/P_dom"/>
</dbReference>
<keyword evidence="3 6" id="KW-0597">Phosphoprotein</keyword>
<dbReference type="EMBL" id="JARKIE010000034">
    <property type="protein sequence ID" value="KAJ7696505.1"/>
    <property type="molecule type" value="Genomic_DNA"/>
</dbReference>
<evidence type="ECO:0000256" key="2">
    <source>
        <dbReference type="ARBA" id="ARBA00012438"/>
    </source>
</evidence>
<name>A0AAD7DRK0_MYCRO</name>
<dbReference type="Pfam" id="PF00072">
    <property type="entry name" value="Response_reg"/>
    <property type="match status" value="1"/>
</dbReference>
<dbReference type="GO" id="GO:0009927">
    <property type="term" value="F:histidine phosphotransfer kinase activity"/>
    <property type="evidence" value="ECO:0007669"/>
    <property type="project" value="TreeGrafter"/>
</dbReference>
<evidence type="ECO:0000256" key="8">
    <source>
        <dbReference type="SAM" id="Phobius"/>
    </source>
</evidence>
<evidence type="ECO:0000313" key="11">
    <source>
        <dbReference type="EMBL" id="KAJ7696505.1"/>
    </source>
</evidence>
<evidence type="ECO:0000256" key="1">
    <source>
        <dbReference type="ARBA" id="ARBA00000085"/>
    </source>
</evidence>
<dbReference type="SMART" id="SM00388">
    <property type="entry name" value="HisKA"/>
    <property type="match status" value="1"/>
</dbReference>
<dbReference type="PROSITE" id="PS50109">
    <property type="entry name" value="HIS_KIN"/>
    <property type="match status" value="1"/>
</dbReference>
<dbReference type="InterPro" id="IPR004358">
    <property type="entry name" value="Sig_transdc_His_kin-like_C"/>
</dbReference>
<keyword evidence="12" id="KW-1185">Reference proteome</keyword>
<evidence type="ECO:0000256" key="5">
    <source>
        <dbReference type="ARBA" id="ARBA00022777"/>
    </source>
</evidence>
<reference evidence="11" key="1">
    <citation type="submission" date="2023-03" db="EMBL/GenBank/DDBJ databases">
        <title>Massive genome expansion in bonnet fungi (Mycena s.s.) driven by repeated elements and novel gene families across ecological guilds.</title>
        <authorList>
            <consortium name="Lawrence Berkeley National Laboratory"/>
            <person name="Harder C.B."/>
            <person name="Miyauchi S."/>
            <person name="Viragh M."/>
            <person name="Kuo A."/>
            <person name="Thoen E."/>
            <person name="Andreopoulos B."/>
            <person name="Lu D."/>
            <person name="Skrede I."/>
            <person name="Drula E."/>
            <person name="Henrissat B."/>
            <person name="Morin E."/>
            <person name="Kohler A."/>
            <person name="Barry K."/>
            <person name="LaButti K."/>
            <person name="Morin E."/>
            <person name="Salamov A."/>
            <person name="Lipzen A."/>
            <person name="Mereny Z."/>
            <person name="Hegedus B."/>
            <person name="Baldrian P."/>
            <person name="Stursova M."/>
            <person name="Weitz H."/>
            <person name="Taylor A."/>
            <person name="Grigoriev I.V."/>
            <person name="Nagy L.G."/>
            <person name="Martin F."/>
            <person name="Kauserud H."/>
        </authorList>
    </citation>
    <scope>NUCLEOTIDE SEQUENCE</scope>
    <source>
        <strain evidence="11">CBHHK067</strain>
    </source>
</reference>
<gene>
    <name evidence="11" type="ORF">B0H17DRAFT_1053496</name>
</gene>
<feature type="modified residue" description="4-aspartylphosphate" evidence="6">
    <location>
        <position position="941"/>
    </location>
</feature>
<dbReference type="InterPro" id="IPR036097">
    <property type="entry name" value="HisK_dim/P_sf"/>
</dbReference>
<dbReference type="SUPFAM" id="SSF52172">
    <property type="entry name" value="CheY-like"/>
    <property type="match status" value="1"/>
</dbReference>
<keyword evidence="8" id="KW-0472">Membrane</keyword>
<comment type="catalytic activity">
    <reaction evidence="1">
        <text>ATP + protein L-histidine = ADP + protein N-phospho-L-histidine.</text>
        <dbReference type="EC" id="2.7.13.3"/>
    </reaction>
</comment>
<dbReference type="SMART" id="SM00387">
    <property type="entry name" value="HATPase_c"/>
    <property type="match status" value="1"/>
</dbReference>
<dbReference type="GO" id="GO:0005886">
    <property type="term" value="C:plasma membrane"/>
    <property type="evidence" value="ECO:0007669"/>
    <property type="project" value="TreeGrafter"/>
</dbReference>
<evidence type="ECO:0000259" key="10">
    <source>
        <dbReference type="PROSITE" id="PS50110"/>
    </source>
</evidence>
<keyword evidence="5" id="KW-0418">Kinase</keyword>
<evidence type="ECO:0000313" key="12">
    <source>
        <dbReference type="Proteomes" id="UP001221757"/>
    </source>
</evidence>
<feature type="transmembrane region" description="Helical" evidence="8">
    <location>
        <begin position="258"/>
        <end position="283"/>
    </location>
</feature>
<dbReference type="Gene3D" id="3.30.565.10">
    <property type="entry name" value="Histidine kinase-like ATPase, C-terminal domain"/>
    <property type="match status" value="1"/>
</dbReference>
<evidence type="ECO:0000256" key="6">
    <source>
        <dbReference type="PROSITE-ProRule" id="PRU00169"/>
    </source>
</evidence>
<keyword evidence="8" id="KW-1133">Transmembrane helix</keyword>
<dbReference type="PANTHER" id="PTHR43047">
    <property type="entry name" value="TWO-COMPONENT HISTIDINE PROTEIN KINASE"/>
    <property type="match status" value="1"/>
</dbReference>
<evidence type="ECO:0000256" key="4">
    <source>
        <dbReference type="ARBA" id="ARBA00022679"/>
    </source>
</evidence>
<dbReference type="AlphaFoldDB" id="A0AAD7DRK0"/>
<dbReference type="InterPro" id="IPR001789">
    <property type="entry name" value="Sig_transdc_resp-reg_receiver"/>
</dbReference>